<feature type="compositionally biased region" description="Basic residues" evidence="1">
    <location>
        <begin position="1"/>
        <end position="11"/>
    </location>
</feature>
<accession>M2XC37</accession>
<comment type="caution">
    <text evidence="2">The sequence shown here is derived from an EMBL/GenBank/DDBJ whole genome shotgun (WGS) entry which is preliminary data.</text>
</comment>
<keyword evidence="3" id="KW-1185">Reference proteome</keyword>
<feature type="region of interest" description="Disordered" evidence="1">
    <location>
        <begin position="1"/>
        <end position="27"/>
    </location>
</feature>
<organism evidence="2 3">
    <name type="scientific">Amycolatopsis decaplanina DSM 44594</name>
    <dbReference type="NCBI Taxonomy" id="1284240"/>
    <lineage>
        <taxon>Bacteria</taxon>
        <taxon>Bacillati</taxon>
        <taxon>Actinomycetota</taxon>
        <taxon>Actinomycetes</taxon>
        <taxon>Pseudonocardiales</taxon>
        <taxon>Pseudonocardiaceae</taxon>
        <taxon>Amycolatopsis</taxon>
    </lineage>
</organism>
<evidence type="ECO:0000256" key="1">
    <source>
        <dbReference type="SAM" id="MobiDB-lite"/>
    </source>
</evidence>
<evidence type="ECO:0000313" key="2">
    <source>
        <dbReference type="EMBL" id="EME58666.1"/>
    </source>
</evidence>
<evidence type="ECO:0000313" key="3">
    <source>
        <dbReference type="Proteomes" id="UP000054226"/>
    </source>
</evidence>
<reference evidence="2 3" key="1">
    <citation type="journal article" date="2013" name="Genome Announc.">
        <title>Draft Genome Sequence of Amycolatopsis decaplanina Strain DSM 44594T.</title>
        <authorList>
            <person name="Kaur N."/>
            <person name="Kumar S."/>
            <person name="Bala M."/>
            <person name="Raghava G.P."/>
            <person name="Mayilraj S."/>
        </authorList>
    </citation>
    <scope>NUCLEOTIDE SEQUENCE [LARGE SCALE GENOMIC DNA]</scope>
    <source>
        <strain evidence="2 3">DSM 44594</strain>
    </source>
</reference>
<dbReference type="AlphaFoldDB" id="M2XC37"/>
<name>M2XC37_9PSEU</name>
<gene>
    <name evidence="2" type="ORF">H074_18843</name>
</gene>
<dbReference type="PATRIC" id="fig|1284240.4.peg.3828"/>
<dbReference type="EMBL" id="AOHO01000055">
    <property type="protein sequence ID" value="EME58666.1"/>
    <property type="molecule type" value="Genomic_DNA"/>
</dbReference>
<sequence length="237" mass="26161">MPVMRLFRRSRKSEDVPDPRTAWPEQPVPEDAAAAAATFWEAWFALLPEVSAALGDREPHRVEHDLCTIVEALHPRLHFSLDRGHRAIYSLVLTGQEDPELRPYTDAWKAAAPPEDAIWEYHDSVPPVPDPSEVTVNLGETRIALADVRVTAKVDESAGRVDVTVFHPLIEELAPETRTTMTFLPLDATLGERVAAERLGKVELVSEAEDGQLTLLELREVIGRLGSPTSGNVGTPD</sequence>
<protein>
    <submittedName>
        <fullName evidence="2">Uncharacterized protein</fullName>
    </submittedName>
</protein>
<dbReference type="Proteomes" id="UP000054226">
    <property type="component" value="Unassembled WGS sequence"/>
</dbReference>
<proteinExistence type="predicted"/>